<dbReference type="InterPro" id="IPR011547">
    <property type="entry name" value="SLC26A/SulP_dom"/>
</dbReference>
<dbReference type="OrthoDB" id="288203at2759"/>
<feature type="transmembrane region" description="Helical" evidence="6">
    <location>
        <begin position="369"/>
        <end position="386"/>
    </location>
</feature>
<feature type="transmembrane region" description="Helical" evidence="6">
    <location>
        <begin position="139"/>
        <end position="156"/>
    </location>
</feature>
<evidence type="ECO:0000313" key="8">
    <source>
        <dbReference type="EMBL" id="KAF9519416.1"/>
    </source>
</evidence>
<accession>A0A9P6B868</accession>
<dbReference type="Pfam" id="PF01740">
    <property type="entry name" value="STAS"/>
    <property type="match status" value="1"/>
</dbReference>
<dbReference type="PANTHER" id="PTHR11814">
    <property type="entry name" value="SULFATE TRANSPORTER"/>
    <property type="match status" value="1"/>
</dbReference>
<evidence type="ECO:0000256" key="1">
    <source>
        <dbReference type="ARBA" id="ARBA00004141"/>
    </source>
</evidence>
<gene>
    <name evidence="8" type="ORF">BS47DRAFT_1337188</name>
</gene>
<keyword evidence="4 6" id="KW-0472">Membrane</keyword>
<dbReference type="AlphaFoldDB" id="A0A9P6B868"/>
<evidence type="ECO:0000256" key="4">
    <source>
        <dbReference type="ARBA" id="ARBA00023136"/>
    </source>
</evidence>
<name>A0A9P6B868_9AGAM</name>
<evidence type="ECO:0000256" key="6">
    <source>
        <dbReference type="SAM" id="Phobius"/>
    </source>
</evidence>
<dbReference type="InterPro" id="IPR001902">
    <property type="entry name" value="SLC26A/SulP_fam"/>
</dbReference>
<dbReference type="Pfam" id="PF00916">
    <property type="entry name" value="Sulfate_transp"/>
    <property type="match status" value="1"/>
</dbReference>
<dbReference type="InterPro" id="IPR002645">
    <property type="entry name" value="STAS_dom"/>
</dbReference>
<feature type="region of interest" description="Disordered" evidence="5">
    <location>
        <begin position="762"/>
        <end position="788"/>
    </location>
</feature>
<keyword evidence="2 6" id="KW-0812">Transmembrane</keyword>
<feature type="transmembrane region" description="Helical" evidence="6">
    <location>
        <begin position="407"/>
        <end position="430"/>
    </location>
</feature>
<dbReference type="PROSITE" id="PS50801">
    <property type="entry name" value="STAS"/>
    <property type="match status" value="1"/>
</dbReference>
<dbReference type="CDD" id="cd07042">
    <property type="entry name" value="STAS_SulP_like_sulfate_transporter"/>
    <property type="match status" value="1"/>
</dbReference>
<feature type="transmembrane region" description="Helical" evidence="6">
    <location>
        <begin position="251"/>
        <end position="270"/>
    </location>
</feature>
<dbReference type="GO" id="GO:0008271">
    <property type="term" value="F:secondary active sulfate transmembrane transporter activity"/>
    <property type="evidence" value="ECO:0007669"/>
    <property type="project" value="InterPro"/>
</dbReference>
<dbReference type="InterPro" id="IPR036513">
    <property type="entry name" value="STAS_dom_sf"/>
</dbReference>
<feature type="compositionally biased region" description="Basic and acidic residues" evidence="5">
    <location>
        <begin position="774"/>
        <end position="788"/>
    </location>
</feature>
<feature type="transmembrane region" description="Helical" evidence="6">
    <location>
        <begin position="85"/>
        <end position="106"/>
    </location>
</feature>
<dbReference type="EMBL" id="MU128918">
    <property type="protein sequence ID" value="KAF9519416.1"/>
    <property type="molecule type" value="Genomic_DNA"/>
</dbReference>
<feature type="domain" description="STAS" evidence="7">
    <location>
        <begin position="551"/>
        <end position="676"/>
    </location>
</feature>
<keyword evidence="9" id="KW-1185">Reference proteome</keyword>
<feature type="transmembrane region" description="Helical" evidence="6">
    <location>
        <begin position="282"/>
        <end position="304"/>
    </location>
</feature>
<proteinExistence type="predicted"/>
<reference evidence="8" key="1">
    <citation type="journal article" date="2020" name="Nat. Commun.">
        <title>Large-scale genome sequencing of mycorrhizal fungi provides insights into the early evolution of symbiotic traits.</title>
        <authorList>
            <person name="Miyauchi S."/>
            <person name="Kiss E."/>
            <person name="Kuo A."/>
            <person name="Drula E."/>
            <person name="Kohler A."/>
            <person name="Sanchez-Garcia M."/>
            <person name="Morin E."/>
            <person name="Andreopoulos B."/>
            <person name="Barry K.W."/>
            <person name="Bonito G."/>
            <person name="Buee M."/>
            <person name="Carver A."/>
            <person name="Chen C."/>
            <person name="Cichocki N."/>
            <person name="Clum A."/>
            <person name="Culley D."/>
            <person name="Crous P.W."/>
            <person name="Fauchery L."/>
            <person name="Girlanda M."/>
            <person name="Hayes R.D."/>
            <person name="Keri Z."/>
            <person name="LaButti K."/>
            <person name="Lipzen A."/>
            <person name="Lombard V."/>
            <person name="Magnuson J."/>
            <person name="Maillard F."/>
            <person name="Murat C."/>
            <person name="Nolan M."/>
            <person name="Ohm R.A."/>
            <person name="Pangilinan J."/>
            <person name="Pereira M.F."/>
            <person name="Perotto S."/>
            <person name="Peter M."/>
            <person name="Pfister S."/>
            <person name="Riley R."/>
            <person name="Sitrit Y."/>
            <person name="Stielow J.B."/>
            <person name="Szollosi G."/>
            <person name="Zifcakova L."/>
            <person name="Stursova M."/>
            <person name="Spatafora J.W."/>
            <person name="Tedersoo L."/>
            <person name="Vaario L.M."/>
            <person name="Yamada A."/>
            <person name="Yan M."/>
            <person name="Wang P."/>
            <person name="Xu J."/>
            <person name="Bruns T."/>
            <person name="Baldrian P."/>
            <person name="Vilgalys R."/>
            <person name="Dunand C."/>
            <person name="Henrissat B."/>
            <person name="Grigoriev I.V."/>
            <person name="Hibbett D."/>
            <person name="Nagy L.G."/>
            <person name="Martin F.M."/>
        </authorList>
    </citation>
    <scope>NUCLEOTIDE SEQUENCE</scope>
    <source>
        <strain evidence="8">UP504</strain>
    </source>
</reference>
<feature type="transmembrane region" description="Helical" evidence="6">
    <location>
        <begin position="464"/>
        <end position="496"/>
    </location>
</feature>
<protein>
    <recommendedName>
        <fullName evidence="7">STAS domain-containing protein</fullName>
    </recommendedName>
</protein>
<dbReference type="Gene3D" id="3.30.750.24">
    <property type="entry name" value="STAS domain"/>
    <property type="match status" value="1"/>
</dbReference>
<comment type="subcellular location">
    <subcellularLocation>
        <location evidence="1">Membrane</location>
        <topology evidence="1">Multi-pass membrane protein</topology>
    </subcellularLocation>
</comment>
<evidence type="ECO:0000256" key="2">
    <source>
        <dbReference type="ARBA" id="ARBA00022692"/>
    </source>
</evidence>
<comment type="caution">
    <text evidence="8">The sequence shown here is derived from an EMBL/GenBank/DDBJ whole genome shotgun (WGS) entry which is preliminary data.</text>
</comment>
<keyword evidence="3 6" id="KW-1133">Transmembrane helix</keyword>
<sequence>MAPDLAAVKYWAKKLLGIPQPPDTHHSRLTRGESIGSTTHTRVYVEQDPTVVEWIKEHGPTRKNTVEYLRSLLPVLEWLPRYNRIWLLGDLIAGVTIGAVVVPQGMAYAKLANLPPQYGLYSSFVGVLIYFAFATSKDITIGPVAVMSLLTGQIILRVQHLHPNISGPVIASALAVLCGAFVFTLGILRLGFIVDFIPVTAIGAFMTGSALNIAIGQIPSLMGITGFSTRDATYLVFIHILKHIGRSTLDAAMGLTALFLLYAIRAFCSWRSRKTPQYAKTFFFIATLRTAFTILLFTMVSWLVNRHHRKKPKFAILGTVPRGFKHMGAPRLDHTELPGAVIVLLIEHIAIAKSFGRVNNYTISPSQELIAIGITNIFGPFFGMRVPSHRSFSRTAIKSKAGVRTPLAGLYTALVVLLALYALPPMFFYIPNASLSAVIIHAVGDLITPPSAVYQWWQVDPPEVVIFFAGVIGTVFGTIEIGIYTAIASTGGLLLFRIAKARGDFLGKVQIFDLDQLTDDSNGTPTSRSVYLPLDHADGSNPRIPLEEPLPGVFIYRVRQNPLYPSVGSFTDQLVVVVQRQTKRTNPLSYPRLGDRPWNLPGPRHLDLDAEARDPRPTLKAIIMDFDAVDHIDVTAVLVLQDIRAQLDRHASPDIVEWHFAGIRGPWVKRALVSGGEVRPMYSIARIGDSSDDLGTRSQRAAELEKWRNVRRNGGEVGADDVEATGGFEAVNRAVAGLPVLSIDREAFHLDVPAAVASVESRLGPGVKPLSRPDVLRQRTPSDSKSTE</sequence>
<feature type="transmembrane region" description="Helical" evidence="6">
    <location>
        <begin position="118"/>
        <end position="133"/>
    </location>
</feature>
<evidence type="ECO:0000313" key="9">
    <source>
        <dbReference type="Proteomes" id="UP000886523"/>
    </source>
</evidence>
<dbReference type="PROSITE" id="PS01130">
    <property type="entry name" value="SLC26A"/>
    <property type="match status" value="1"/>
</dbReference>
<dbReference type="NCBIfam" id="TIGR00815">
    <property type="entry name" value="sulP"/>
    <property type="match status" value="1"/>
</dbReference>
<evidence type="ECO:0000259" key="7">
    <source>
        <dbReference type="PROSITE" id="PS50801"/>
    </source>
</evidence>
<dbReference type="Proteomes" id="UP000886523">
    <property type="component" value="Unassembled WGS sequence"/>
</dbReference>
<organism evidence="8 9">
    <name type="scientific">Hydnum rufescens UP504</name>
    <dbReference type="NCBI Taxonomy" id="1448309"/>
    <lineage>
        <taxon>Eukaryota</taxon>
        <taxon>Fungi</taxon>
        <taxon>Dikarya</taxon>
        <taxon>Basidiomycota</taxon>
        <taxon>Agaricomycotina</taxon>
        <taxon>Agaricomycetes</taxon>
        <taxon>Cantharellales</taxon>
        <taxon>Hydnaceae</taxon>
        <taxon>Hydnum</taxon>
    </lineage>
</organism>
<dbReference type="GO" id="GO:0016020">
    <property type="term" value="C:membrane"/>
    <property type="evidence" value="ECO:0007669"/>
    <property type="project" value="UniProtKB-SubCell"/>
</dbReference>
<evidence type="ECO:0000256" key="3">
    <source>
        <dbReference type="ARBA" id="ARBA00022989"/>
    </source>
</evidence>
<feature type="transmembrane region" description="Helical" evidence="6">
    <location>
        <begin position="168"/>
        <end position="190"/>
    </location>
</feature>
<evidence type="ECO:0000256" key="5">
    <source>
        <dbReference type="SAM" id="MobiDB-lite"/>
    </source>
</evidence>
<dbReference type="InterPro" id="IPR018045">
    <property type="entry name" value="S04_transporter_CS"/>
</dbReference>